<reference evidence="2 3" key="2">
    <citation type="submission" date="2007-09" db="EMBL/GenBank/DDBJ databases">
        <title>Draft genome sequence of Clostridium bolteae (ATCC BAA-613).</title>
        <authorList>
            <person name="Sudarsanam P."/>
            <person name="Ley R."/>
            <person name="Guruge J."/>
            <person name="Turnbaugh P.J."/>
            <person name="Mahowald M."/>
            <person name="Liep D."/>
            <person name="Gordon J."/>
        </authorList>
    </citation>
    <scope>NUCLEOTIDE SEQUENCE [LARGE SCALE GENOMIC DNA]</scope>
    <source>
        <strain evidence="3">ATCC BAA-613 / DSM 15670 / CCUG 46953 / JCM 12243 / WAL 16351</strain>
    </source>
</reference>
<gene>
    <name evidence="2" type="ORF">CLOBOL_07234</name>
</gene>
<comment type="caution">
    <text evidence="2">The sequence shown here is derived from an EMBL/GenBank/DDBJ whole genome shotgun (WGS) entry which is preliminary data.</text>
</comment>
<dbReference type="NCBIfam" id="TIGR02528">
    <property type="entry name" value="EutP"/>
    <property type="match status" value="1"/>
</dbReference>
<dbReference type="InterPro" id="IPR012381">
    <property type="entry name" value="EutP_PduV"/>
</dbReference>
<dbReference type="PANTHER" id="PTHR40453:SF1">
    <property type="entry name" value="PROTEIN YOEF"/>
    <property type="match status" value="1"/>
</dbReference>
<proteinExistence type="predicted"/>
<reference evidence="2 3" key="1">
    <citation type="submission" date="2007-08" db="EMBL/GenBank/DDBJ databases">
        <authorList>
            <person name="Fulton L."/>
            <person name="Clifton S."/>
            <person name="Fulton B."/>
            <person name="Xu J."/>
            <person name="Minx P."/>
            <person name="Pepin K.H."/>
            <person name="Johnson M."/>
            <person name="Thiruvilangam P."/>
            <person name="Bhonagiri V."/>
            <person name="Nash W.E."/>
            <person name="Mardis E.R."/>
            <person name="Wilson R.K."/>
        </authorList>
    </citation>
    <scope>NUCLEOTIDE SEQUENCE [LARGE SCALE GENOMIC DNA]</scope>
    <source>
        <strain evidence="3">ATCC BAA-613 / DSM 15670 / CCUG 46953 / JCM 12243 / WAL 16351</strain>
    </source>
</reference>
<dbReference type="HOGENOM" id="CLU_113298_0_0_9"/>
<dbReference type="Pfam" id="PF10662">
    <property type="entry name" value="PduV-EutP"/>
    <property type="match status" value="1"/>
</dbReference>
<protein>
    <recommendedName>
        <fullName evidence="4">Ethanolamine utilization protein EutP</fullName>
    </recommendedName>
</protein>
<feature type="region of interest" description="Disordered" evidence="1">
    <location>
        <begin position="156"/>
        <end position="178"/>
    </location>
</feature>
<dbReference type="CDD" id="cd00882">
    <property type="entry name" value="Ras_like_GTPase"/>
    <property type="match status" value="1"/>
</dbReference>
<evidence type="ECO:0008006" key="4">
    <source>
        <dbReference type="Google" id="ProtNLM"/>
    </source>
</evidence>
<dbReference type="PANTHER" id="PTHR40453">
    <property type="entry name" value="PROTEIN YOEF"/>
    <property type="match status" value="1"/>
</dbReference>
<dbReference type="EMBL" id="ABCC02000076">
    <property type="protein sequence ID" value="EDP12480.1"/>
    <property type="molecule type" value="Genomic_DNA"/>
</dbReference>
<dbReference type="GO" id="GO:0006576">
    <property type="term" value="P:biogenic amine metabolic process"/>
    <property type="evidence" value="ECO:0007669"/>
    <property type="project" value="InterPro"/>
</dbReference>
<organism evidence="2 3">
    <name type="scientific">Enterocloster bolteae (strain ATCC BAA-613 / DSM 15670 / CCUG 46953 / JCM 12243 / WAL 16351)</name>
    <name type="common">Clostridium bolteae</name>
    <dbReference type="NCBI Taxonomy" id="411902"/>
    <lineage>
        <taxon>Bacteria</taxon>
        <taxon>Bacillati</taxon>
        <taxon>Bacillota</taxon>
        <taxon>Clostridia</taxon>
        <taxon>Lachnospirales</taxon>
        <taxon>Lachnospiraceae</taxon>
        <taxon>Enterocloster</taxon>
    </lineage>
</organism>
<dbReference type="InterPro" id="IPR027417">
    <property type="entry name" value="P-loop_NTPase"/>
</dbReference>
<evidence type="ECO:0000313" key="3">
    <source>
        <dbReference type="Proteomes" id="UP000005396"/>
    </source>
</evidence>
<dbReference type="AlphaFoldDB" id="A8S5K0"/>
<dbReference type="PaxDb" id="411902-CLOBOL_07234"/>
<dbReference type="Proteomes" id="UP000005396">
    <property type="component" value="Unassembled WGS sequence"/>
</dbReference>
<dbReference type="SUPFAM" id="SSF52540">
    <property type="entry name" value="P-loop containing nucleoside triphosphate hydrolases"/>
    <property type="match status" value="1"/>
</dbReference>
<dbReference type="Gene3D" id="3.40.50.300">
    <property type="entry name" value="P-loop containing nucleotide triphosphate hydrolases"/>
    <property type="match status" value="1"/>
</dbReference>
<evidence type="ECO:0000313" key="2">
    <source>
        <dbReference type="EMBL" id="EDP12480.1"/>
    </source>
</evidence>
<evidence type="ECO:0000256" key="1">
    <source>
        <dbReference type="SAM" id="MobiDB-lite"/>
    </source>
</evidence>
<accession>A8S5K0</accession>
<dbReference type="GO" id="GO:0005524">
    <property type="term" value="F:ATP binding"/>
    <property type="evidence" value="ECO:0007669"/>
    <property type="project" value="InterPro"/>
</dbReference>
<dbReference type="eggNOG" id="COG4917">
    <property type="taxonomic scope" value="Bacteria"/>
</dbReference>
<sequence>MLLSREGASMKKIMLVGRSGAGKTTLTQAMKGRKITYHKTQYINNYDVIIDTPGEYAENKTLARALILYSYEADIVGLLMSAIEDYSLYSPNIVSMATREVIGIVTQIDQPEARPDLATMWLELTGCKKIFYVSSVTGEGVGDILNYLREEGDTMPWEREEETDEASSDAGGRLYGGL</sequence>
<name>A8S5K0_ENTBW</name>